<feature type="transmembrane region" description="Helical" evidence="1">
    <location>
        <begin position="12"/>
        <end position="31"/>
    </location>
</feature>
<dbReference type="AlphaFoldDB" id="A0A0F7D4A6"/>
<gene>
    <name evidence="2" type="ORF">AAT16_06440</name>
    <name evidence="3" type="ORF">SAMN05216235_0529</name>
</gene>
<dbReference type="KEGG" id="shv:AAT16_06440"/>
<dbReference type="Proteomes" id="UP000183090">
    <property type="component" value="Unassembled WGS sequence"/>
</dbReference>
<keyword evidence="4" id="KW-1185">Reference proteome</keyword>
<keyword evidence="1" id="KW-0472">Membrane</keyword>
<organism evidence="3 5">
    <name type="scientific">Salinicoccus halodurans</name>
    <dbReference type="NCBI Taxonomy" id="407035"/>
    <lineage>
        <taxon>Bacteria</taxon>
        <taxon>Bacillati</taxon>
        <taxon>Bacillota</taxon>
        <taxon>Bacilli</taxon>
        <taxon>Bacillales</taxon>
        <taxon>Staphylococcaceae</taxon>
        <taxon>Salinicoccus</taxon>
    </lineage>
</organism>
<dbReference type="EMBL" id="FOTB01000001">
    <property type="protein sequence ID" value="SFK57470.1"/>
    <property type="molecule type" value="Genomic_DNA"/>
</dbReference>
<evidence type="ECO:0000256" key="1">
    <source>
        <dbReference type="SAM" id="Phobius"/>
    </source>
</evidence>
<protein>
    <submittedName>
        <fullName evidence="2">Membrane protein</fullName>
    </submittedName>
</protein>
<feature type="transmembrane region" description="Helical" evidence="1">
    <location>
        <begin position="113"/>
        <end position="132"/>
    </location>
</feature>
<keyword evidence="1" id="KW-1133">Transmembrane helix</keyword>
<dbReference type="OrthoDB" id="1698302at2"/>
<evidence type="ECO:0000313" key="5">
    <source>
        <dbReference type="Proteomes" id="UP000183090"/>
    </source>
</evidence>
<proteinExistence type="predicted"/>
<evidence type="ECO:0000313" key="2">
    <source>
        <dbReference type="EMBL" id="AKG73900.1"/>
    </source>
</evidence>
<reference evidence="2 4" key="1">
    <citation type="journal article" date="2015" name="Int. J. Syst. Evol. Microbiol.">
        <title>Complete genome sequence of Salinicoccus halodurans H3B36, isolated from the Qaidam Basin in China.</title>
        <authorList>
            <person name="Jiang K."/>
            <person name="Xue Y."/>
            <person name="Ma Y."/>
        </authorList>
    </citation>
    <scope>NUCLEOTIDE SEQUENCE [LARGE SCALE GENOMIC DNA]</scope>
    <source>
        <strain evidence="2 4">H3B36</strain>
    </source>
</reference>
<sequence>MMRIFNGIKTGWFIGIFISLVFSLLISDGKYHPVNPQSYMGQIYENNLNELQIIALALLVWGAMGIMFALGDMIFSHTDMSVTKSTITHFSLTLLIFFPLAILAGWFPFTAESLMIFIIIFIIIYFTIWLIARFRNRHMVNEINKKLTRKK</sequence>
<name>A0A0F7D4A6_9STAP</name>
<dbReference type="RefSeq" id="WP_046790088.1">
    <property type="nucleotide sequence ID" value="NZ_CP011366.1"/>
</dbReference>
<accession>A0A0F7D4A6</accession>
<reference evidence="4" key="2">
    <citation type="submission" date="2015-04" db="EMBL/GenBank/DDBJ databases">
        <title>Complete genome sequence of Salinicoccus halodurans strain H3B36, isolated from the Qaidam basin of China.</title>
        <authorList>
            <person name="Ma Y."/>
            <person name="Jiang K."/>
            <person name="Xue Y."/>
        </authorList>
    </citation>
    <scope>NUCLEOTIDE SEQUENCE [LARGE SCALE GENOMIC DNA]</scope>
    <source>
        <strain evidence="4">H3B36</strain>
    </source>
</reference>
<reference evidence="3 5" key="3">
    <citation type="submission" date="2016-10" db="EMBL/GenBank/DDBJ databases">
        <authorList>
            <person name="Varghese N."/>
            <person name="Submissions S."/>
        </authorList>
    </citation>
    <scope>NUCLEOTIDE SEQUENCE [LARGE SCALE GENOMIC DNA]</scope>
    <source>
        <strain evidence="3 5">CGMCC 1.6501</strain>
    </source>
</reference>
<dbReference type="Proteomes" id="UP000034029">
    <property type="component" value="Chromosome"/>
</dbReference>
<dbReference type="InterPro" id="IPR021560">
    <property type="entry name" value="DUF3021"/>
</dbReference>
<keyword evidence="1" id="KW-0812">Transmembrane</keyword>
<feature type="transmembrane region" description="Helical" evidence="1">
    <location>
        <begin position="51"/>
        <end position="75"/>
    </location>
</feature>
<evidence type="ECO:0000313" key="4">
    <source>
        <dbReference type="Proteomes" id="UP000034029"/>
    </source>
</evidence>
<dbReference type="Pfam" id="PF11457">
    <property type="entry name" value="DUF3021"/>
    <property type="match status" value="1"/>
</dbReference>
<dbReference type="EMBL" id="CP011366">
    <property type="protein sequence ID" value="AKG73900.1"/>
    <property type="molecule type" value="Genomic_DNA"/>
</dbReference>
<feature type="transmembrane region" description="Helical" evidence="1">
    <location>
        <begin position="87"/>
        <end position="107"/>
    </location>
</feature>
<evidence type="ECO:0000313" key="3">
    <source>
        <dbReference type="EMBL" id="SFK57470.1"/>
    </source>
</evidence>